<feature type="transmembrane region" description="Helical" evidence="9">
    <location>
        <begin position="103"/>
        <end position="128"/>
    </location>
</feature>
<dbReference type="AlphaFoldDB" id="A0A938B1J2"/>
<feature type="transmembrane region" description="Helical" evidence="9">
    <location>
        <begin position="228"/>
        <end position="250"/>
    </location>
</feature>
<feature type="transmembrane region" description="Helical" evidence="9">
    <location>
        <begin position="257"/>
        <end position="277"/>
    </location>
</feature>
<dbReference type="InterPro" id="IPR036259">
    <property type="entry name" value="MFS_trans_sf"/>
</dbReference>
<organism evidence="11 12">
    <name type="scientific">Tectimicrobiota bacterium</name>
    <dbReference type="NCBI Taxonomy" id="2528274"/>
    <lineage>
        <taxon>Bacteria</taxon>
        <taxon>Pseudomonadati</taxon>
        <taxon>Nitrospinota/Tectimicrobiota group</taxon>
        <taxon>Candidatus Tectimicrobiota</taxon>
    </lineage>
</organism>
<sequence length="527" mass="57168">MQQGQGRSHWWPTCGVLLGALTVALNIGVLNVAIPTMMSSLSTDLSRIQWVQTSYQIAQTMLMPAVGWLGARLGTKRLFLLSTLTFISSSALCGLAWDAPSLIVFRTMQGLGAGPITPLGMSILYSAFAPDKRGLAMGLYNFSFSFGPAIAPALGGHLIEVLSWRAIFYINVPVGLLSAAIIFFTMPPTQDRRADPFDALGVCSMAGFLVPLLLAMSEGRHYGWNSSLIISLLAIAALSLIIFIVAELTVAKPFVNIRLYTNVPFAMGCVIGFLNTVEFRGTNFLLPIMLQRIFHYTPFQAGLFFLPPALVMGSMSILTGRLSDRMSPKLLLTIGLLGLIYASWQFCGIEVGVTTATILGLIILRRAAQAFCHSPLTTSAMHNVPEEQVRMASGLFNFHRTLAGVVGVAVTATLMDYLEQLHTLRLSQQQTMYPLGTQAATETIRSVLYAEGDRDVMLAQRADSVLQQILTDSAALAGYHDLFFLFVLLAIVSLVPVLLLRGGKPQTASGDHGTPSPRRTRVRGVRP</sequence>
<dbReference type="PANTHER" id="PTHR42718:SF9">
    <property type="entry name" value="MAJOR FACILITATOR SUPERFAMILY MULTIDRUG TRANSPORTER MFSC"/>
    <property type="match status" value="1"/>
</dbReference>
<evidence type="ECO:0000313" key="12">
    <source>
        <dbReference type="Proteomes" id="UP000712673"/>
    </source>
</evidence>
<keyword evidence="5 9" id="KW-0812">Transmembrane</keyword>
<dbReference type="GO" id="GO:0005886">
    <property type="term" value="C:plasma membrane"/>
    <property type="evidence" value="ECO:0007669"/>
    <property type="project" value="UniProtKB-SubCell"/>
</dbReference>
<keyword evidence="3" id="KW-0813">Transport</keyword>
<feature type="transmembrane region" description="Helical" evidence="9">
    <location>
        <begin position="197"/>
        <end position="216"/>
    </location>
</feature>
<evidence type="ECO:0000256" key="6">
    <source>
        <dbReference type="ARBA" id="ARBA00022989"/>
    </source>
</evidence>
<evidence type="ECO:0000256" key="3">
    <source>
        <dbReference type="ARBA" id="ARBA00022448"/>
    </source>
</evidence>
<proteinExistence type="inferred from homology"/>
<keyword evidence="4" id="KW-1003">Cell membrane</keyword>
<evidence type="ECO:0000313" key="11">
    <source>
        <dbReference type="EMBL" id="MBM3222944.1"/>
    </source>
</evidence>
<dbReference type="EMBL" id="VGLS01000074">
    <property type="protein sequence ID" value="MBM3222944.1"/>
    <property type="molecule type" value="Genomic_DNA"/>
</dbReference>
<dbReference type="Proteomes" id="UP000712673">
    <property type="component" value="Unassembled WGS sequence"/>
</dbReference>
<comment type="similarity">
    <text evidence="2">Belongs to the major facilitator superfamily. EmrB family.</text>
</comment>
<dbReference type="SUPFAM" id="SSF103473">
    <property type="entry name" value="MFS general substrate transporter"/>
    <property type="match status" value="1"/>
</dbReference>
<dbReference type="GO" id="GO:0022857">
    <property type="term" value="F:transmembrane transporter activity"/>
    <property type="evidence" value="ECO:0007669"/>
    <property type="project" value="InterPro"/>
</dbReference>
<evidence type="ECO:0000256" key="8">
    <source>
        <dbReference type="SAM" id="MobiDB-lite"/>
    </source>
</evidence>
<feature type="transmembrane region" description="Helical" evidence="9">
    <location>
        <begin position="12"/>
        <end position="34"/>
    </location>
</feature>
<evidence type="ECO:0000256" key="4">
    <source>
        <dbReference type="ARBA" id="ARBA00022475"/>
    </source>
</evidence>
<dbReference type="InterPro" id="IPR020846">
    <property type="entry name" value="MFS_dom"/>
</dbReference>
<evidence type="ECO:0000256" key="7">
    <source>
        <dbReference type="ARBA" id="ARBA00023136"/>
    </source>
</evidence>
<dbReference type="Gene3D" id="1.20.1720.10">
    <property type="entry name" value="Multidrug resistance protein D"/>
    <property type="match status" value="1"/>
</dbReference>
<dbReference type="Pfam" id="PF07690">
    <property type="entry name" value="MFS_1"/>
    <property type="match status" value="1"/>
</dbReference>
<dbReference type="PANTHER" id="PTHR42718">
    <property type="entry name" value="MAJOR FACILITATOR SUPERFAMILY MULTIDRUG TRANSPORTER MFSC"/>
    <property type="match status" value="1"/>
</dbReference>
<dbReference type="CDD" id="cd17503">
    <property type="entry name" value="MFS_LmrB_MDR_like"/>
    <property type="match status" value="1"/>
</dbReference>
<feature type="transmembrane region" description="Helical" evidence="9">
    <location>
        <begin position="166"/>
        <end position="185"/>
    </location>
</feature>
<dbReference type="NCBIfam" id="TIGR00711">
    <property type="entry name" value="efflux_EmrB"/>
    <property type="match status" value="1"/>
</dbReference>
<evidence type="ECO:0000256" key="1">
    <source>
        <dbReference type="ARBA" id="ARBA00004651"/>
    </source>
</evidence>
<name>A0A938B1J2_UNCTE</name>
<comment type="caution">
    <text evidence="11">The sequence shown here is derived from an EMBL/GenBank/DDBJ whole genome shotgun (WGS) entry which is preliminary data.</text>
</comment>
<dbReference type="PROSITE" id="PS50850">
    <property type="entry name" value="MFS"/>
    <property type="match status" value="1"/>
</dbReference>
<keyword evidence="7 9" id="KW-0472">Membrane</keyword>
<feature type="transmembrane region" description="Helical" evidence="9">
    <location>
        <begin position="78"/>
        <end position="97"/>
    </location>
</feature>
<reference evidence="11" key="1">
    <citation type="submission" date="2019-03" db="EMBL/GenBank/DDBJ databases">
        <title>Lake Tanganyika Metagenome-Assembled Genomes (MAGs).</title>
        <authorList>
            <person name="Tran P."/>
        </authorList>
    </citation>
    <scope>NUCLEOTIDE SEQUENCE</scope>
    <source>
        <strain evidence="11">K_DeepCast_65m_m2_066</strain>
    </source>
</reference>
<feature type="compositionally biased region" description="Basic residues" evidence="8">
    <location>
        <begin position="518"/>
        <end position="527"/>
    </location>
</feature>
<feature type="transmembrane region" description="Helical" evidence="9">
    <location>
        <begin position="297"/>
        <end position="318"/>
    </location>
</feature>
<accession>A0A938B1J2</accession>
<feature type="transmembrane region" description="Helical" evidence="9">
    <location>
        <begin position="330"/>
        <end position="363"/>
    </location>
</feature>
<feature type="transmembrane region" description="Helical" evidence="9">
    <location>
        <begin position="482"/>
        <end position="500"/>
    </location>
</feature>
<feature type="domain" description="Major facilitator superfamily (MFS) profile" evidence="10">
    <location>
        <begin position="12"/>
        <end position="505"/>
    </location>
</feature>
<evidence type="ECO:0000256" key="9">
    <source>
        <dbReference type="SAM" id="Phobius"/>
    </source>
</evidence>
<evidence type="ECO:0000256" key="5">
    <source>
        <dbReference type="ARBA" id="ARBA00022692"/>
    </source>
</evidence>
<protein>
    <submittedName>
        <fullName evidence="11">DHA2 family efflux MFS transporter permease subunit</fullName>
    </submittedName>
</protein>
<feature type="region of interest" description="Disordered" evidence="8">
    <location>
        <begin position="505"/>
        <end position="527"/>
    </location>
</feature>
<keyword evidence="6 9" id="KW-1133">Transmembrane helix</keyword>
<evidence type="ECO:0000256" key="2">
    <source>
        <dbReference type="ARBA" id="ARBA00008537"/>
    </source>
</evidence>
<comment type="subcellular location">
    <subcellularLocation>
        <location evidence="1">Cell membrane</location>
        <topology evidence="1">Multi-pass membrane protein</topology>
    </subcellularLocation>
</comment>
<dbReference type="InterPro" id="IPR004638">
    <property type="entry name" value="EmrB-like"/>
</dbReference>
<evidence type="ECO:0000259" key="10">
    <source>
        <dbReference type="PROSITE" id="PS50850"/>
    </source>
</evidence>
<dbReference type="Gene3D" id="1.20.1250.20">
    <property type="entry name" value="MFS general substrate transporter like domains"/>
    <property type="match status" value="1"/>
</dbReference>
<gene>
    <name evidence="11" type="ORF">FJZ47_03950</name>
</gene>
<dbReference type="PRINTS" id="PR01036">
    <property type="entry name" value="TCRTETB"/>
</dbReference>
<feature type="transmembrane region" description="Helical" evidence="9">
    <location>
        <begin position="135"/>
        <end position="154"/>
    </location>
</feature>
<dbReference type="InterPro" id="IPR011701">
    <property type="entry name" value="MFS"/>
</dbReference>